<sequence length="252" mass="27759">MKLIYHPFSPFSRKVYMLALELNLASSITLQKVVVAPVFYPGWSDNNLDVSAAGNPLGKIPVLVVDDFADDDGDGDGNEGDEGKKPVGIFDSKFICEYLLSRAGRDDGQGKSARTRWLEKSVHGACDGMADAEILVAYEQRLRADKGLLYQAWVDGQREKVTRGFRFLDAVAAAATATASGLLRPARPDRPASVAEIAAATTCAFFDLRDFPWRPLAPSLEAWFEQWKSRPSFELTPPTAQHWFPPPAAERL</sequence>
<dbReference type="InParanoid" id="A0A0D2AIR8"/>
<name>A0A0D2AIR8_9PEZI</name>
<dbReference type="Proteomes" id="UP000053259">
    <property type="component" value="Unassembled WGS sequence"/>
</dbReference>
<dbReference type="InterPro" id="IPR036282">
    <property type="entry name" value="Glutathione-S-Trfase_C_sf"/>
</dbReference>
<dbReference type="PROSITE" id="PS50404">
    <property type="entry name" value="GST_NTER"/>
    <property type="match status" value="1"/>
</dbReference>
<dbReference type="HOGENOM" id="CLU_011226_12_2_1"/>
<dbReference type="Pfam" id="PF13409">
    <property type="entry name" value="GST_N_2"/>
    <property type="match status" value="1"/>
</dbReference>
<dbReference type="RefSeq" id="XP_016216667.1">
    <property type="nucleotide sequence ID" value="XM_016355531.1"/>
</dbReference>
<dbReference type="SUPFAM" id="SSF47616">
    <property type="entry name" value="GST C-terminal domain-like"/>
    <property type="match status" value="1"/>
</dbReference>
<dbReference type="AlphaFoldDB" id="A0A0D2AIR8"/>
<proteinExistence type="predicted"/>
<dbReference type="InterPro" id="IPR036249">
    <property type="entry name" value="Thioredoxin-like_sf"/>
</dbReference>
<dbReference type="VEuPathDB" id="FungiDB:PV09_02478"/>
<dbReference type="GeneID" id="27310451"/>
<organism evidence="2 3">
    <name type="scientific">Verruconis gallopava</name>
    <dbReference type="NCBI Taxonomy" id="253628"/>
    <lineage>
        <taxon>Eukaryota</taxon>
        <taxon>Fungi</taxon>
        <taxon>Dikarya</taxon>
        <taxon>Ascomycota</taxon>
        <taxon>Pezizomycotina</taxon>
        <taxon>Dothideomycetes</taxon>
        <taxon>Pleosporomycetidae</taxon>
        <taxon>Venturiales</taxon>
        <taxon>Sympoventuriaceae</taxon>
        <taxon>Verruconis</taxon>
    </lineage>
</organism>
<dbReference type="Gene3D" id="1.20.1050.10">
    <property type="match status" value="1"/>
</dbReference>
<evidence type="ECO:0000313" key="3">
    <source>
        <dbReference type="Proteomes" id="UP000053259"/>
    </source>
</evidence>
<feature type="domain" description="GST N-terminal" evidence="1">
    <location>
        <begin position="1"/>
        <end position="107"/>
    </location>
</feature>
<dbReference type="OrthoDB" id="202840at2759"/>
<accession>A0A0D2AIR8</accession>
<dbReference type="SUPFAM" id="SSF52833">
    <property type="entry name" value="Thioredoxin-like"/>
    <property type="match status" value="1"/>
</dbReference>
<evidence type="ECO:0000313" key="2">
    <source>
        <dbReference type="EMBL" id="KIW06798.1"/>
    </source>
</evidence>
<protein>
    <recommendedName>
        <fullName evidence="1">GST N-terminal domain-containing protein</fullName>
    </recommendedName>
</protein>
<reference evidence="2 3" key="1">
    <citation type="submission" date="2015-01" db="EMBL/GenBank/DDBJ databases">
        <title>The Genome Sequence of Ochroconis gallopava CBS43764.</title>
        <authorList>
            <consortium name="The Broad Institute Genomics Platform"/>
            <person name="Cuomo C."/>
            <person name="de Hoog S."/>
            <person name="Gorbushina A."/>
            <person name="Stielow B."/>
            <person name="Teixiera M."/>
            <person name="Abouelleil A."/>
            <person name="Chapman S.B."/>
            <person name="Priest M."/>
            <person name="Young S.K."/>
            <person name="Wortman J."/>
            <person name="Nusbaum C."/>
            <person name="Birren B."/>
        </authorList>
    </citation>
    <scope>NUCLEOTIDE SEQUENCE [LARGE SCALE GENOMIC DNA]</scope>
    <source>
        <strain evidence="2 3">CBS 43764</strain>
    </source>
</reference>
<evidence type="ECO:0000259" key="1">
    <source>
        <dbReference type="PROSITE" id="PS50404"/>
    </source>
</evidence>
<keyword evidence="3" id="KW-1185">Reference proteome</keyword>
<dbReference type="EMBL" id="KN847534">
    <property type="protein sequence ID" value="KIW06798.1"/>
    <property type="molecule type" value="Genomic_DNA"/>
</dbReference>
<dbReference type="InterPro" id="IPR004045">
    <property type="entry name" value="Glutathione_S-Trfase_N"/>
</dbReference>
<dbReference type="Gene3D" id="3.40.30.10">
    <property type="entry name" value="Glutaredoxin"/>
    <property type="match status" value="1"/>
</dbReference>
<gene>
    <name evidence="2" type="ORF">PV09_02478</name>
</gene>
<dbReference type="STRING" id="253628.A0A0D2AIR8"/>